<dbReference type="SMART" id="SM00471">
    <property type="entry name" value="HDc"/>
    <property type="match status" value="2"/>
</dbReference>
<dbReference type="Gene3D" id="1.10.3210.10">
    <property type="entry name" value="Hypothetical protein af1432"/>
    <property type="match status" value="2"/>
</dbReference>
<dbReference type="Proteomes" id="UP000671862">
    <property type="component" value="Chromosome"/>
</dbReference>
<dbReference type="PANTHER" id="PTHR43155:SF1">
    <property type="entry name" value="3'3'-CGAMP-SPECIFIC PHOSPHODIESTERASE 1"/>
    <property type="match status" value="1"/>
</dbReference>
<sequence>MFFDLKNFILLYNEIGYNEYKDFILHSFHVAKFSALIAKELGFQNYGDIYVIGLLHDAGFLTINELLNVINQLKKYNNLSRVDNLEEIGFHSTLSCYLLKNTGLFDESLAESVKYHHSEYSDNGLERIVGSILKLADTISWFFFQIKSFEDYAAIIPDIWKRLENEKIPDNLKNTAISLLKDYKIIDKLIDNKPHMEMFGNFNKNLSANDCVNLSKIIAFIQEIRSPTTKDHVFLVSKVSQKLGEYILGKADGTLLKVSGYLHDLGKLKTPLKILHKRGTLTEVERILIQKHVFDTIDMLLNSGMDNLAFLAGSHHEKLDGSGYPFGLDEEELDIYKRIIVIADYYSALIEPRPYREPLHYKKALSILKEEIDRGKLDKKIYNELKNIAESDSTLQQARHEDALEDIFGSSLSEINSVAEKFLIN</sequence>
<feature type="domain" description="HD-GYP" evidence="1">
    <location>
        <begin position="207"/>
        <end position="400"/>
    </location>
</feature>
<gene>
    <name evidence="2" type="ORF">JYK00_00885</name>
</gene>
<dbReference type="CDD" id="cd00077">
    <property type="entry name" value="HDc"/>
    <property type="match status" value="1"/>
</dbReference>
<dbReference type="PROSITE" id="PS51832">
    <property type="entry name" value="HD_GYP"/>
    <property type="match status" value="1"/>
</dbReference>
<keyword evidence="3" id="KW-1185">Reference proteome</keyword>
<name>A0ABX7SA48_9BACT</name>
<accession>A0ABX7SA48</accession>
<organism evidence="2 3">
    <name type="scientific">Thermosipho ferrireducens</name>
    <dbReference type="NCBI Taxonomy" id="2571116"/>
    <lineage>
        <taxon>Bacteria</taxon>
        <taxon>Thermotogati</taxon>
        <taxon>Thermotogota</taxon>
        <taxon>Thermotogae</taxon>
        <taxon>Thermotogales</taxon>
        <taxon>Fervidobacteriaceae</taxon>
        <taxon>Thermosipho</taxon>
    </lineage>
</organism>
<dbReference type="InterPro" id="IPR037522">
    <property type="entry name" value="HD_GYP_dom"/>
</dbReference>
<dbReference type="Pfam" id="PF13487">
    <property type="entry name" value="HD_5"/>
    <property type="match status" value="1"/>
</dbReference>
<dbReference type="SUPFAM" id="SSF109604">
    <property type="entry name" value="HD-domain/PDEase-like"/>
    <property type="match status" value="2"/>
</dbReference>
<dbReference type="RefSeq" id="WP_207566851.1">
    <property type="nucleotide sequence ID" value="NZ_CP071446.1"/>
</dbReference>
<proteinExistence type="predicted"/>
<dbReference type="InterPro" id="IPR003607">
    <property type="entry name" value="HD/PDEase_dom"/>
</dbReference>
<reference evidence="2 3" key="1">
    <citation type="submission" date="2021-03" db="EMBL/GenBank/DDBJ databases">
        <title>Thermosipho ferrireducens sp.nov., an anaerobic thermophilic iron-reducing bacterium isolated from a deep-sea hydrothermal sulfide deposits.</title>
        <authorList>
            <person name="Zeng X."/>
            <person name="Chen Y."/>
            <person name="Shao Z."/>
        </authorList>
    </citation>
    <scope>NUCLEOTIDE SEQUENCE [LARGE SCALE GENOMIC DNA]</scope>
    <source>
        <strain evidence="2 3">JL129W03</strain>
    </source>
</reference>
<dbReference type="PANTHER" id="PTHR43155">
    <property type="entry name" value="CYCLIC DI-GMP PHOSPHODIESTERASE PA4108-RELATED"/>
    <property type="match status" value="1"/>
</dbReference>
<dbReference type="EMBL" id="CP071446">
    <property type="protein sequence ID" value="QTA38130.1"/>
    <property type="molecule type" value="Genomic_DNA"/>
</dbReference>
<evidence type="ECO:0000259" key="1">
    <source>
        <dbReference type="PROSITE" id="PS51832"/>
    </source>
</evidence>
<evidence type="ECO:0000313" key="3">
    <source>
        <dbReference type="Proteomes" id="UP000671862"/>
    </source>
</evidence>
<protein>
    <submittedName>
        <fullName evidence="2">HD domain-containing protein</fullName>
    </submittedName>
</protein>
<dbReference type="Pfam" id="PF01966">
    <property type="entry name" value="HD"/>
    <property type="match status" value="1"/>
</dbReference>
<dbReference type="InterPro" id="IPR006674">
    <property type="entry name" value="HD_domain"/>
</dbReference>
<evidence type="ECO:0000313" key="2">
    <source>
        <dbReference type="EMBL" id="QTA38130.1"/>
    </source>
</evidence>